<accession>A0A7W7SVN6</accession>
<dbReference type="Proteomes" id="UP000578819">
    <property type="component" value="Unassembled WGS sequence"/>
</dbReference>
<dbReference type="GO" id="GO:0016747">
    <property type="term" value="F:acyltransferase activity, transferring groups other than amino-acyl groups"/>
    <property type="evidence" value="ECO:0007669"/>
    <property type="project" value="InterPro"/>
</dbReference>
<evidence type="ECO:0000259" key="3">
    <source>
        <dbReference type="PROSITE" id="PS51186"/>
    </source>
</evidence>
<dbReference type="EMBL" id="JACHJW010000001">
    <property type="protein sequence ID" value="MBB4961791.1"/>
    <property type="molecule type" value="Genomic_DNA"/>
</dbReference>
<dbReference type="Pfam" id="PF00583">
    <property type="entry name" value="Acetyltransf_1"/>
    <property type="match status" value="1"/>
</dbReference>
<reference evidence="4 5" key="1">
    <citation type="submission" date="2020-08" db="EMBL/GenBank/DDBJ databases">
        <title>Sequencing the genomes of 1000 actinobacteria strains.</title>
        <authorList>
            <person name="Klenk H.-P."/>
        </authorList>
    </citation>
    <scope>NUCLEOTIDE SEQUENCE [LARGE SCALE GENOMIC DNA]</scope>
    <source>
        <strain evidence="4 5">DSM 45886</strain>
    </source>
</reference>
<keyword evidence="2" id="KW-0012">Acyltransferase</keyword>
<dbReference type="PANTHER" id="PTHR43877:SF1">
    <property type="entry name" value="ACETYLTRANSFERASE"/>
    <property type="match status" value="1"/>
</dbReference>
<organism evidence="4 5">
    <name type="scientific">Micromonospora polyrhachis</name>
    <dbReference type="NCBI Taxonomy" id="1282883"/>
    <lineage>
        <taxon>Bacteria</taxon>
        <taxon>Bacillati</taxon>
        <taxon>Actinomycetota</taxon>
        <taxon>Actinomycetes</taxon>
        <taxon>Micromonosporales</taxon>
        <taxon>Micromonosporaceae</taxon>
        <taxon>Micromonospora</taxon>
    </lineage>
</organism>
<comment type="caution">
    <text evidence="4">The sequence shown here is derived from an EMBL/GenBank/DDBJ whole genome shotgun (WGS) entry which is preliminary data.</text>
</comment>
<dbReference type="RefSeq" id="WP_184537559.1">
    <property type="nucleotide sequence ID" value="NZ_JACHJW010000001.1"/>
</dbReference>
<dbReference type="Gene3D" id="3.40.630.30">
    <property type="match status" value="1"/>
</dbReference>
<evidence type="ECO:0000313" key="4">
    <source>
        <dbReference type="EMBL" id="MBB4961791.1"/>
    </source>
</evidence>
<dbReference type="PROSITE" id="PS51186">
    <property type="entry name" value="GNAT"/>
    <property type="match status" value="2"/>
</dbReference>
<evidence type="ECO:0000313" key="5">
    <source>
        <dbReference type="Proteomes" id="UP000578819"/>
    </source>
</evidence>
<dbReference type="SUPFAM" id="SSF55729">
    <property type="entry name" value="Acyl-CoA N-acyltransferases (Nat)"/>
    <property type="match status" value="2"/>
</dbReference>
<dbReference type="InterPro" id="IPR000182">
    <property type="entry name" value="GNAT_dom"/>
</dbReference>
<feature type="domain" description="N-acetyltransferase" evidence="3">
    <location>
        <begin position="158"/>
        <end position="307"/>
    </location>
</feature>
<dbReference type="PANTHER" id="PTHR43877">
    <property type="entry name" value="AMINOALKYLPHOSPHONATE N-ACETYLTRANSFERASE-RELATED-RELATED"/>
    <property type="match status" value="1"/>
</dbReference>
<dbReference type="InterPro" id="IPR050832">
    <property type="entry name" value="Bact_Acetyltransf"/>
</dbReference>
<name>A0A7W7SVN6_9ACTN</name>
<dbReference type="CDD" id="cd04301">
    <property type="entry name" value="NAT_SF"/>
    <property type="match status" value="1"/>
</dbReference>
<evidence type="ECO:0000256" key="2">
    <source>
        <dbReference type="ARBA" id="ARBA00023315"/>
    </source>
</evidence>
<proteinExistence type="predicted"/>
<gene>
    <name evidence="4" type="ORF">FHR38_005524</name>
</gene>
<dbReference type="InterPro" id="IPR016181">
    <property type="entry name" value="Acyl_CoA_acyltransferase"/>
</dbReference>
<keyword evidence="1 4" id="KW-0808">Transferase</keyword>
<feature type="domain" description="N-acetyltransferase" evidence="3">
    <location>
        <begin position="3"/>
        <end position="155"/>
    </location>
</feature>
<protein>
    <submittedName>
        <fullName evidence="4">GNAT superfamily N-acetyltransferase</fullName>
    </submittedName>
</protein>
<dbReference type="AlphaFoldDB" id="A0A7W7SVN6"/>
<keyword evidence="5" id="KW-1185">Reference proteome</keyword>
<sequence>MSIIVRDFQPADAEAAAETKRAAIPYLVLTPELVAWQVTHAPGNQRHRLLVAEVDGQVVGSASTGIFAESSKPGQAFVNLSVAPDARGRGAGTALLTTAEGYLTGLGASTAYAWVLDDEASTGFAQRHGYQRSRSSYFSRLDLAAIALPSLPPLPEGARLRTAADFADDPRPLYDLDVEAAADEPGDVDSDAMNYEDWLALYWHRPDLDRDLTSVVVMDGMAVAFSVAQTDRRGRYWSGMTGTRRAYRNRGLAKQAKADSLRRARLAGCSEAFTGNDAENAPMLAINGWFGYQVAAREWRYLRNLTD</sequence>
<evidence type="ECO:0000256" key="1">
    <source>
        <dbReference type="ARBA" id="ARBA00022679"/>
    </source>
</evidence>